<feature type="domain" description="Mechanosensitive ion channel MscS" evidence="10">
    <location>
        <begin position="576"/>
        <end position="641"/>
    </location>
</feature>
<dbReference type="InterPro" id="IPR049142">
    <property type="entry name" value="MS_channel_1st"/>
</dbReference>
<evidence type="ECO:0000256" key="4">
    <source>
        <dbReference type="ARBA" id="ARBA00022692"/>
    </source>
</evidence>
<feature type="transmembrane region" description="Helical" evidence="8">
    <location>
        <begin position="556"/>
        <end position="578"/>
    </location>
</feature>
<feature type="transmembrane region" description="Helical" evidence="8">
    <location>
        <begin position="337"/>
        <end position="356"/>
    </location>
</feature>
<keyword evidence="3" id="KW-1003">Cell membrane</keyword>
<evidence type="ECO:0000256" key="7">
    <source>
        <dbReference type="SAM" id="MobiDB-lite"/>
    </source>
</evidence>
<organism evidence="13 14">
    <name type="scientific">Sedimentitalea nanhaiensis</name>
    <dbReference type="NCBI Taxonomy" id="999627"/>
    <lineage>
        <taxon>Bacteria</taxon>
        <taxon>Pseudomonadati</taxon>
        <taxon>Pseudomonadota</taxon>
        <taxon>Alphaproteobacteria</taxon>
        <taxon>Rhodobacterales</taxon>
        <taxon>Paracoccaceae</taxon>
        <taxon>Sedimentitalea</taxon>
    </lineage>
</organism>
<evidence type="ECO:0000313" key="13">
    <source>
        <dbReference type="EMBL" id="SFT34161.1"/>
    </source>
</evidence>
<keyword evidence="4 8" id="KW-0812">Transmembrane</keyword>
<sequence length="781" mass="85938">MWQFLVRAALTALLTALFALSANAQLLPGIGGTAKSETPAGDSALADAIRQAADSGVNVIVLDGTGKLVAAATPAAKEAVDAPKGAMEHASPLMRAQTQVKKFRETLSERLDALPNSLSEVAFILRATSPDGRIATYAEVLFWTLALFFVARIVVRMTYGMHFAKGQMIARSLENPQGYRQKMPLLVFRFFLGVGGSVLTMSLAYVAGYLIFDPVDDSSIELTIAAIYLAIFLSWTVSDLWRMILSPFLTQYRIPVLSDRDAKRLYHWAWILGTFSITSTILATWIADFGLNYNVYAILYGLLSLVEAVGNILMVLFNTGVISNAIRGGKSAQDVVWLTRFVSFSWAPLMIGYIIFGWLELAFDLVLELETSVPMIAGAYVVFLSIVIVYGAINYVIERFFDRSRSVERLNQELAAAEAAESDDDMPPAPRHALMTYEALARRVAGILAFVAGAYAMLRVWDPENQVLPNSVFGRTLDVITILFIGYVVYHFFRIWIDSKIAEETVEQEEGELGDEGGANSASRLATLLPLFRGAILAVVVVSIGLIALLELGINVSPLFAGAGVVGLAVGFGAQTLVRDIFSGAFFLVDDAFRKGEYIDIGDVKGTVEKISVRSFQLRHHLGALNTIPFGEIKVLTNYSRDWVIMKLPLRVTYDTDVEKVRKLIKKLGQELLTDPVIGDNFIQPLKSQGVIEMQDSAMIIRVKFMTKPGDQWLVRKKVYEDIRALFAREGIHFAHREVTVRLADAAADDLTEEQKKAVTGAVQGVIDDEFDGPDNNGPDR</sequence>
<feature type="transmembrane region" description="Helical" evidence="8">
    <location>
        <begin position="265"/>
        <end position="287"/>
    </location>
</feature>
<dbReference type="GO" id="GO:0008381">
    <property type="term" value="F:mechanosensitive monoatomic ion channel activity"/>
    <property type="evidence" value="ECO:0007669"/>
    <property type="project" value="InterPro"/>
</dbReference>
<dbReference type="Gene3D" id="2.30.30.60">
    <property type="match status" value="1"/>
</dbReference>
<feature type="signal peptide" evidence="9">
    <location>
        <begin position="1"/>
        <end position="24"/>
    </location>
</feature>
<evidence type="ECO:0000256" key="3">
    <source>
        <dbReference type="ARBA" id="ARBA00022475"/>
    </source>
</evidence>
<evidence type="ECO:0000256" key="5">
    <source>
        <dbReference type="ARBA" id="ARBA00022989"/>
    </source>
</evidence>
<proteinExistence type="inferred from homology"/>
<name>A0A1I6X862_9RHOB</name>
<dbReference type="Gene3D" id="1.10.287.1260">
    <property type="match status" value="1"/>
</dbReference>
<evidence type="ECO:0000256" key="1">
    <source>
        <dbReference type="ARBA" id="ARBA00004651"/>
    </source>
</evidence>
<dbReference type="eggNOG" id="COG0668">
    <property type="taxonomic scope" value="Bacteria"/>
</dbReference>
<dbReference type="SUPFAM" id="SSF50182">
    <property type="entry name" value="Sm-like ribonucleoproteins"/>
    <property type="match status" value="1"/>
</dbReference>
<dbReference type="Pfam" id="PF21088">
    <property type="entry name" value="MS_channel_1st"/>
    <property type="match status" value="1"/>
</dbReference>
<dbReference type="Pfam" id="PF21082">
    <property type="entry name" value="MS_channel_3rd"/>
    <property type="match status" value="1"/>
</dbReference>
<feature type="chain" id="PRO_5010242497" evidence="9">
    <location>
        <begin position="25"/>
        <end position="781"/>
    </location>
</feature>
<keyword evidence="6 8" id="KW-0472">Membrane</keyword>
<dbReference type="PANTHER" id="PTHR30460">
    <property type="entry name" value="MODERATE CONDUCTANCE MECHANOSENSITIVE CHANNEL YBIO"/>
    <property type="match status" value="1"/>
</dbReference>
<evidence type="ECO:0000256" key="2">
    <source>
        <dbReference type="ARBA" id="ARBA00008017"/>
    </source>
</evidence>
<protein>
    <submittedName>
        <fullName evidence="13">Small-conductance mechanosensitive channel</fullName>
    </submittedName>
</protein>
<dbReference type="RefSeq" id="WP_036049976.1">
    <property type="nucleotide sequence ID" value="NZ_FPAW01000001.1"/>
</dbReference>
<dbReference type="InterPro" id="IPR049278">
    <property type="entry name" value="MS_channel_C"/>
</dbReference>
<feature type="transmembrane region" description="Helical" evidence="8">
    <location>
        <begin position="440"/>
        <end position="461"/>
    </location>
</feature>
<dbReference type="InterPro" id="IPR011014">
    <property type="entry name" value="MscS_channel_TM-2"/>
</dbReference>
<dbReference type="Gene3D" id="3.30.70.100">
    <property type="match status" value="1"/>
</dbReference>
<dbReference type="Proteomes" id="UP000182466">
    <property type="component" value="Unassembled WGS sequence"/>
</dbReference>
<reference evidence="13 14" key="1">
    <citation type="submission" date="2016-10" db="EMBL/GenBank/DDBJ databases">
        <authorList>
            <person name="de Groot N.N."/>
        </authorList>
    </citation>
    <scope>NUCLEOTIDE SEQUENCE [LARGE SCALE GENOMIC DNA]</scope>
    <source>
        <strain evidence="13 14">CGMCC 1.10959</strain>
    </source>
</reference>
<dbReference type="InterPro" id="IPR045276">
    <property type="entry name" value="YbiO_bact"/>
</dbReference>
<evidence type="ECO:0000313" key="14">
    <source>
        <dbReference type="Proteomes" id="UP000182466"/>
    </source>
</evidence>
<feature type="domain" description="Mechanosensitive ion channel MscS C-terminal" evidence="11">
    <location>
        <begin position="650"/>
        <end position="734"/>
    </location>
</feature>
<feature type="domain" description="Mechanosensitive ion channel transmembrane helices 2/3" evidence="12">
    <location>
        <begin position="536"/>
        <end position="575"/>
    </location>
</feature>
<evidence type="ECO:0000259" key="12">
    <source>
        <dbReference type="Pfam" id="PF21088"/>
    </source>
</evidence>
<accession>A0A1I6X862</accession>
<feature type="transmembrane region" description="Helical" evidence="8">
    <location>
        <begin position="376"/>
        <end position="397"/>
    </location>
</feature>
<feature type="transmembrane region" description="Helical" evidence="8">
    <location>
        <begin position="293"/>
        <end position="317"/>
    </location>
</feature>
<dbReference type="InterPro" id="IPR023408">
    <property type="entry name" value="MscS_beta-dom_sf"/>
</dbReference>
<evidence type="ECO:0000259" key="10">
    <source>
        <dbReference type="Pfam" id="PF00924"/>
    </source>
</evidence>
<dbReference type="STRING" id="999627.SAMN05216236_101111"/>
<feature type="region of interest" description="Disordered" evidence="7">
    <location>
        <begin position="760"/>
        <end position="781"/>
    </location>
</feature>
<keyword evidence="5 8" id="KW-1133">Transmembrane helix</keyword>
<dbReference type="Pfam" id="PF00924">
    <property type="entry name" value="MS_channel_2nd"/>
    <property type="match status" value="1"/>
</dbReference>
<keyword evidence="9" id="KW-0732">Signal</keyword>
<feature type="transmembrane region" description="Helical" evidence="8">
    <location>
        <begin position="224"/>
        <end position="244"/>
    </location>
</feature>
<dbReference type="PANTHER" id="PTHR30460:SF0">
    <property type="entry name" value="MODERATE CONDUCTANCE MECHANOSENSITIVE CHANNEL YBIO"/>
    <property type="match status" value="1"/>
</dbReference>
<dbReference type="SUPFAM" id="SSF82689">
    <property type="entry name" value="Mechanosensitive channel protein MscS (YggB), C-terminal domain"/>
    <property type="match status" value="1"/>
</dbReference>
<dbReference type="SUPFAM" id="SSF82861">
    <property type="entry name" value="Mechanosensitive channel protein MscS (YggB), transmembrane region"/>
    <property type="match status" value="1"/>
</dbReference>
<dbReference type="InterPro" id="IPR006685">
    <property type="entry name" value="MscS_channel_2nd"/>
</dbReference>
<dbReference type="OrthoDB" id="9814206at2"/>
<evidence type="ECO:0000256" key="6">
    <source>
        <dbReference type="ARBA" id="ARBA00023136"/>
    </source>
</evidence>
<keyword evidence="14" id="KW-1185">Reference proteome</keyword>
<dbReference type="EMBL" id="FPAW01000001">
    <property type="protein sequence ID" value="SFT34161.1"/>
    <property type="molecule type" value="Genomic_DNA"/>
</dbReference>
<dbReference type="InterPro" id="IPR011066">
    <property type="entry name" value="MscS_channel_C_sf"/>
</dbReference>
<feature type="transmembrane region" description="Helical" evidence="8">
    <location>
        <begin position="473"/>
        <end position="493"/>
    </location>
</feature>
<dbReference type="GO" id="GO:0005886">
    <property type="term" value="C:plasma membrane"/>
    <property type="evidence" value="ECO:0007669"/>
    <property type="project" value="UniProtKB-SubCell"/>
</dbReference>
<feature type="transmembrane region" description="Helical" evidence="8">
    <location>
        <begin position="531"/>
        <end position="550"/>
    </location>
</feature>
<evidence type="ECO:0000256" key="8">
    <source>
        <dbReference type="SAM" id="Phobius"/>
    </source>
</evidence>
<dbReference type="AlphaFoldDB" id="A0A1I6X862"/>
<feature type="transmembrane region" description="Helical" evidence="8">
    <location>
        <begin position="134"/>
        <end position="155"/>
    </location>
</feature>
<feature type="transmembrane region" description="Helical" evidence="8">
    <location>
        <begin position="186"/>
        <end position="212"/>
    </location>
</feature>
<comment type="subcellular location">
    <subcellularLocation>
        <location evidence="1">Cell membrane</location>
        <topology evidence="1">Multi-pass membrane protein</topology>
    </subcellularLocation>
</comment>
<evidence type="ECO:0000259" key="11">
    <source>
        <dbReference type="Pfam" id="PF21082"/>
    </source>
</evidence>
<evidence type="ECO:0000256" key="9">
    <source>
        <dbReference type="SAM" id="SignalP"/>
    </source>
</evidence>
<comment type="similarity">
    <text evidence="2">Belongs to the MscS (TC 1.A.23) family.</text>
</comment>
<dbReference type="InterPro" id="IPR010920">
    <property type="entry name" value="LSM_dom_sf"/>
</dbReference>
<gene>
    <name evidence="13" type="ORF">SAMN05216236_101111</name>
</gene>